<dbReference type="PROSITE" id="PS51257">
    <property type="entry name" value="PROKAR_LIPOPROTEIN"/>
    <property type="match status" value="1"/>
</dbReference>
<feature type="domain" description="GHMP kinase N-terminal" evidence="5">
    <location>
        <begin position="72"/>
        <end position="145"/>
    </location>
</feature>
<dbReference type="Pfam" id="PF00288">
    <property type="entry name" value="GHMP_kinases_N"/>
    <property type="match status" value="1"/>
</dbReference>
<dbReference type="AlphaFoldDB" id="A0A073K9J8"/>
<dbReference type="PANTHER" id="PTHR43527:SF1">
    <property type="entry name" value="L-THREONINE KINASE"/>
    <property type="match status" value="1"/>
</dbReference>
<dbReference type="STRING" id="574375.AZF08_15070"/>
<dbReference type="eggNOG" id="COG4542">
    <property type="taxonomic scope" value="Bacteria"/>
</dbReference>
<dbReference type="InterPro" id="IPR012363">
    <property type="entry name" value="PduX"/>
</dbReference>
<proteinExistence type="predicted"/>
<dbReference type="SUPFAM" id="SSF54211">
    <property type="entry name" value="Ribosomal protein S5 domain 2-like"/>
    <property type="match status" value="1"/>
</dbReference>
<reference evidence="7 8" key="1">
    <citation type="submission" date="2014-06" db="EMBL/GenBank/DDBJ databases">
        <title>Draft genome sequence of Bacillus gaemokensis JCM 15801 (MCCC 1A00707).</title>
        <authorList>
            <person name="Lai Q."/>
            <person name="Liu Y."/>
            <person name="Shao Z."/>
        </authorList>
    </citation>
    <scope>NUCLEOTIDE SEQUENCE [LARGE SCALE GENOMIC DNA]</scope>
    <source>
        <strain evidence="7 8">JCM 15801</strain>
    </source>
</reference>
<evidence type="ECO:0000256" key="3">
    <source>
        <dbReference type="ARBA" id="ARBA00022777"/>
    </source>
</evidence>
<evidence type="ECO:0000256" key="2">
    <source>
        <dbReference type="ARBA" id="ARBA00022741"/>
    </source>
</evidence>
<dbReference type="Gene3D" id="3.30.230.10">
    <property type="match status" value="1"/>
</dbReference>
<keyword evidence="4" id="KW-0067">ATP-binding</keyword>
<evidence type="ECO:0000259" key="5">
    <source>
        <dbReference type="Pfam" id="PF00288"/>
    </source>
</evidence>
<evidence type="ECO:0000313" key="7">
    <source>
        <dbReference type="EMBL" id="KEK23226.1"/>
    </source>
</evidence>
<sequence>MTFSRGNASIINETISATGVGISCGTCGELVQGCINDQNFMITFPIPLYARAEAKFISGGEISVIPSYKNKAVKAAETLVSSLRNLGIVDKKLGITVKIESELIEGKGMASSTADIIAVCRAISNLCNYPIGPWEISNICTSIEPSDGVMYQSSVVYDFFKGRLLEDIGPLMSMRLIIIDNGEAVDTVSFKRVPYTFNEMKQILEAYRLATRGIKNQDIGLLGHATTISAKINQRRHYKREFNDILNILPELGAYGISVAHSGSILSLLFDANDEMKIENAKSRLSMMFPEATIREINM</sequence>
<gene>
    <name evidence="7" type="ORF">BAGA_09835</name>
</gene>
<dbReference type="OrthoDB" id="4548147at2"/>
<dbReference type="Pfam" id="PF08544">
    <property type="entry name" value="GHMP_kinases_C"/>
    <property type="match status" value="1"/>
</dbReference>
<feature type="domain" description="GHMP kinase C-terminal" evidence="6">
    <location>
        <begin position="213"/>
        <end position="286"/>
    </location>
</feature>
<dbReference type="InterPro" id="IPR006204">
    <property type="entry name" value="GHMP_kinase_N_dom"/>
</dbReference>
<evidence type="ECO:0000256" key="4">
    <source>
        <dbReference type="ARBA" id="ARBA00022840"/>
    </source>
</evidence>
<protein>
    <submittedName>
        <fullName evidence="7">Kinase</fullName>
    </submittedName>
</protein>
<dbReference type="InterPro" id="IPR020568">
    <property type="entry name" value="Ribosomal_Su5_D2-typ_SF"/>
</dbReference>
<accession>A0A073K9J8</accession>
<dbReference type="Proteomes" id="UP000027778">
    <property type="component" value="Unassembled WGS sequence"/>
</dbReference>
<dbReference type="EMBL" id="JOTM01000018">
    <property type="protein sequence ID" value="KEK23226.1"/>
    <property type="molecule type" value="Genomic_DNA"/>
</dbReference>
<dbReference type="GO" id="GO:0016301">
    <property type="term" value="F:kinase activity"/>
    <property type="evidence" value="ECO:0007669"/>
    <property type="project" value="UniProtKB-KW"/>
</dbReference>
<keyword evidence="8" id="KW-1185">Reference proteome</keyword>
<evidence type="ECO:0000256" key="1">
    <source>
        <dbReference type="ARBA" id="ARBA00022679"/>
    </source>
</evidence>
<comment type="caution">
    <text evidence="7">The sequence shown here is derived from an EMBL/GenBank/DDBJ whole genome shotgun (WGS) entry which is preliminary data.</text>
</comment>
<dbReference type="InterPro" id="IPR013750">
    <property type="entry name" value="GHMP_kinase_C_dom"/>
</dbReference>
<name>A0A073K9J8_9BACI</name>
<dbReference type="GO" id="GO:0005524">
    <property type="term" value="F:ATP binding"/>
    <property type="evidence" value="ECO:0007669"/>
    <property type="project" value="UniProtKB-KW"/>
</dbReference>
<evidence type="ECO:0000313" key="8">
    <source>
        <dbReference type="Proteomes" id="UP000027778"/>
    </source>
</evidence>
<dbReference type="PANTHER" id="PTHR43527">
    <property type="entry name" value="4-DIPHOSPHOCYTIDYL-2-C-METHYL-D-ERYTHRITOL KINASE, CHLOROPLASTIC"/>
    <property type="match status" value="1"/>
</dbReference>
<dbReference type="InterPro" id="IPR014721">
    <property type="entry name" value="Ribsml_uS5_D2-typ_fold_subgr"/>
</dbReference>
<dbReference type="RefSeq" id="WP_033675804.1">
    <property type="nucleotide sequence ID" value="NZ_JOTM01000018.1"/>
</dbReference>
<keyword evidence="3 7" id="KW-0418">Kinase</keyword>
<keyword evidence="1" id="KW-0808">Transferase</keyword>
<keyword evidence="2" id="KW-0547">Nucleotide-binding</keyword>
<organism evidence="7 8">
    <name type="scientific">Bacillus gaemokensis</name>
    <dbReference type="NCBI Taxonomy" id="574375"/>
    <lineage>
        <taxon>Bacteria</taxon>
        <taxon>Bacillati</taxon>
        <taxon>Bacillota</taxon>
        <taxon>Bacilli</taxon>
        <taxon>Bacillales</taxon>
        <taxon>Bacillaceae</taxon>
        <taxon>Bacillus</taxon>
        <taxon>Bacillus cereus group</taxon>
    </lineage>
</organism>
<dbReference type="PIRSF" id="PIRSF033887">
    <property type="entry name" value="PduX"/>
    <property type="match status" value="1"/>
</dbReference>
<evidence type="ECO:0000259" key="6">
    <source>
        <dbReference type="Pfam" id="PF08544"/>
    </source>
</evidence>